<protein>
    <submittedName>
        <fullName evidence="2">Uncharacterized protein</fullName>
    </submittedName>
</protein>
<proteinExistence type="predicted"/>
<comment type="caution">
    <text evidence="2">The sequence shown here is derived from an EMBL/GenBank/DDBJ whole genome shotgun (WGS) entry which is preliminary data.</text>
</comment>
<name>A0A1Y3AR25_EURMA</name>
<dbReference type="OrthoDB" id="10582180at2759"/>
<keyword evidence="3" id="KW-1185">Reference proteome</keyword>
<accession>A0A1Y3AR25</accession>
<feature type="compositionally biased region" description="Low complexity" evidence="1">
    <location>
        <begin position="14"/>
        <end position="26"/>
    </location>
</feature>
<dbReference type="AlphaFoldDB" id="A0A1Y3AR25"/>
<feature type="compositionally biased region" description="Polar residues" evidence="1">
    <location>
        <begin position="1"/>
        <end position="13"/>
    </location>
</feature>
<sequence>MAENNHPQATNYRQQQQQIGHRQQQQQLVAGALFTNGTYSQFDFDQPPKHTDPNQVNVKIIQNQNNNSNNRLIYPPELNYVNSVTALKEQIARAKANFFKEPQQPSPST</sequence>
<feature type="region of interest" description="Disordered" evidence="1">
    <location>
        <begin position="1"/>
        <end position="26"/>
    </location>
</feature>
<dbReference type="Proteomes" id="UP000194236">
    <property type="component" value="Unassembled WGS sequence"/>
</dbReference>
<evidence type="ECO:0000313" key="3">
    <source>
        <dbReference type="Proteomes" id="UP000194236"/>
    </source>
</evidence>
<reference evidence="2 3" key="1">
    <citation type="submission" date="2017-03" db="EMBL/GenBank/DDBJ databases">
        <title>Genome Survey of Euroglyphus maynei.</title>
        <authorList>
            <person name="Arlian L.G."/>
            <person name="Morgan M.S."/>
            <person name="Rider S.D."/>
        </authorList>
    </citation>
    <scope>NUCLEOTIDE SEQUENCE [LARGE SCALE GENOMIC DNA]</scope>
    <source>
        <strain evidence="2">Arlian Lab</strain>
        <tissue evidence="2">Whole body</tissue>
    </source>
</reference>
<dbReference type="EMBL" id="MUJZ01065714">
    <property type="protein sequence ID" value="OTF70447.1"/>
    <property type="molecule type" value="Genomic_DNA"/>
</dbReference>
<gene>
    <name evidence="2" type="ORF">BLA29_002854</name>
</gene>
<organism evidence="2 3">
    <name type="scientific">Euroglyphus maynei</name>
    <name type="common">Mayne's house dust mite</name>
    <dbReference type="NCBI Taxonomy" id="6958"/>
    <lineage>
        <taxon>Eukaryota</taxon>
        <taxon>Metazoa</taxon>
        <taxon>Ecdysozoa</taxon>
        <taxon>Arthropoda</taxon>
        <taxon>Chelicerata</taxon>
        <taxon>Arachnida</taxon>
        <taxon>Acari</taxon>
        <taxon>Acariformes</taxon>
        <taxon>Sarcoptiformes</taxon>
        <taxon>Astigmata</taxon>
        <taxon>Psoroptidia</taxon>
        <taxon>Analgoidea</taxon>
        <taxon>Pyroglyphidae</taxon>
        <taxon>Pyroglyphinae</taxon>
        <taxon>Euroglyphus</taxon>
    </lineage>
</organism>
<evidence type="ECO:0000256" key="1">
    <source>
        <dbReference type="SAM" id="MobiDB-lite"/>
    </source>
</evidence>
<evidence type="ECO:0000313" key="2">
    <source>
        <dbReference type="EMBL" id="OTF70447.1"/>
    </source>
</evidence>